<dbReference type="SUPFAM" id="SSF74653">
    <property type="entry name" value="TolA/TonB C-terminal domain"/>
    <property type="match status" value="1"/>
</dbReference>
<dbReference type="InterPro" id="IPR006260">
    <property type="entry name" value="TonB/TolA_C"/>
</dbReference>
<organism evidence="11 12">
    <name type="scientific">Maribellus luteus</name>
    <dbReference type="NCBI Taxonomy" id="2305463"/>
    <lineage>
        <taxon>Bacteria</taxon>
        <taxon>Pseudomonadati</taxon>
        <taxon>Bacteroidota</taxon>
        <taxon>Bacteroidia</taxon>
        <taxon>Marinilabiliales</taxon>
        <taxon>Prolixibacteraceae</taxon>
        <taxon>Maribellus</taxon>
    </lineage>
</organism>
<dbReference type="Proteomes" id="UP000265926">
    <property type="component" value="Unassembled WGS sequence"/>
</dbReference>
<dbReference type="PROSITE" id="PS52015">
    <property type="entry name" value="TONB_CTD"/>
    <property type="match status" value="1"/>
</dbReference>
<name>A0A399STH2_9BACT</name>
<evidence type="ECO:0000256" key="3">
    <source>
        <dbReference type="ARBA" id="ARBA00022448"/>
    </source>
</evidence>
<evidence type="ECO:0000256" key="5">
    <source>
        <dbReference type="ARBA" id="ARBA00022519"/>
    </source>
</evidence>
<gene>
    <name evidence="11" type="ORF">D1614_14720</name>
</gene>
<dbReference type="InterPro" id="IPR051045">
    <property type="entry name" value="TonB-dependent_transducer"/>
</dbReference>
<comment type="caution">
    <text evidence="11">The sequence shown here is derived from an EMBL/GenBank/DDBJ whole genome shotgun (WGS) entry which is preliminary data.</text>
</comment>
<protein>
    <submittedName>
        <fullName evidence="11">TonB family protein</fullName>
    </submittedName>
</protein>
<evidence type="ECO:0000313" key="12">
    <source>
        <dbReference type="Proteomes" id="UP000265926"/>
    </source>
</evidence>
<keyword evidence="12" id="KW-1185">Reference proteome</keyword>
<keyword evidence="9" id="KW-0472">Membrane</keyword>
<keyword evidence="6" id="KW-0812">Transmembrane</keyword>
<dbReference type="Gene3D" id="3.90.930.1">
    <property type="match status" value="1"/>
</dbReference>
<dbReference type="SUPFAM" id="SSF82185">
    <property type="entry name" value="Histone H3 K4-specific methyltransferase SET7/9 N-terminal domain"/>
    <property type="match status" value="1"/>
</dbReference>
<dbReference type="GO" id="GO:0031992">
    <property type="term" value="F:energy transducer activity"/>
    <property type="evidence" value="ECO:0007669"/>
    <property type="project" value="TreeGrafter"/>
</dbReference>
<keyword evidence="4" id="KW-1003">Cell membrane</keyword>
<dbReference type="EMBL" id="QWGR01000008">
    <property type="protein sequence ID" value="RIJ47366.1"/>
    <property type="molecule type" value="Genomic_DNA"/>
</dbReference>
<comment type="similarity">
    <text evidence="2">Belongs to the TonB family.</text>
</comment>
<dbReference type="InterPro" id="IPR037682">
    <property type="entry name" value="TonB_C"/>
</dbReference>
<keyword evidence="8" id="KW-1133">Transmembrane helix</keyword>
<dbReference type="GO" id="GO:0015031">
    <property type="term" value="P:protein transport"/>
    <property type="evidence" value="ECO:0007669"/>
    <property type="project" value="UniProtKB-KW"/>
</dbReference>
<comment type="subcellular location">
    <subcellularLocation>
        <location evidence="1">Cell inner membrane</location>
        <topology evidence="1">Single-pass membrane protein</topology>
        <orientation evidence="1">Periplasmic side</orientation>
    </subcellularLocation>
</comment>
<accession>A0A399STH2</accession>
<evidence type="ECO:0000256" key="7">
    <source>
        <dbReference type="ARBA" id="ARBA00022927"/>
    </source>
</evidence>
<proteinExistence type="inferred from homology"/>
<dbReference type="Pfam" id="PF03544">
    <property type="entry name" value="TonB_C"/>
    <property type="match status" value="1"/>
</dbReference>
<keyword evidence="3" id="KW-0813">Transport</keyword>
<evidence type="ECO:0000256" key="6">
    <source>
        <dbReference type="ARBA" id="ARBA00022692"/>
    </source>
</evidence>
<dbReference type="Gene3D" id="3.30.1150.10">
    <property type="match status" value="1"/>
</dbReference>
<dbReference type="GO" id="GO:0055085">
    <property type="term" value="P:transmembrane transport"/>
    <property type="evidence" value="ECO:0007669"/>
    <property type="project" value="InterPro"/>
</dbReference>
<keyword evidence="5" id="KW-0997">Cell inner membrane</keyword>
<sequence length="461" mass="53420">MNYRILLFVLLLSISFLNANSQYYTGDKILQLNLHPLDSQKFIVKLFSKSTLQLSELWEMGARVSDIDENNYNDLLQRHLIFPNGKCYRLYSSTRVKAEVPYVNGQQHGEKKGYYLTGETMFTSTPGDDSSIKTDVFFKNGKIRKTQFFTNALPNWEENAFYENEQKKWSATYENNKLNGRYQSFYKNGKTLRKAKFEKGYLTSTTCYDKNGNEIACPDFSSPPTYPGGLEAIKKELENIDWSFNQTNTDTLTFRLVLDIDTLGQAKLEMYRFRHSDCIEPIINEWLATLNDFTAFQYDGFPRNSYLDISFPVCSNRIIWFDACRSGLDMINTSWNPEKKPCYFLEFPSPASDEVFFIVDNMPEFSGDSEALRRYLANRVQYPMEALQKGIQGTVYVSFIIEKDGSVSSAKIIKSVHPVLDREALRVIRNMPTWQHPGTHRGKPVRVAYTAPINFELRWDK</sequence>
<dbReference type="AlphaFoldDB" id="A0A399STH2"/>
<dbReference type="PANTHER" id="PTHR33446:SF2">
    <property type="entry name" value="PROTEIN TONB"/>
    <property type="match status" value="1"/>
</dbReference>
<evidence type="ECO:0000256" key="4">
    <source>
        <dbReference type="ARBA" id="ARBA00022475"/>
    </source>
</evidence>
<dbReference type="OrthoDB" id="9814002at2"/>
<dbReference type="NCBIfam" id="TIGR01352">
    <property type="entry name" value="tonB_Cterm"/>
    <property type="match status" value="1"/>
</dbReference>
<evidence type="ECO:0000256" key="9">
    <source>
        <dbReference type="ARBA" id="ARBA00023136"/>
    </source>
</evidence>
<feature type="domain" description="TonB C-terminal" evidence="10">
    <location>
        <begin position="367"/>
        <end position="461"/>
    </location>
</feature>
<evidence type="ECO:0000256" key="1">
    <source>
        <dbReference type="ARBA" id="ARBA00004383"/>
    </source>
</evidence>
<evidence type="ECO:0000256" key="2">
    <source>
        <dbReference type="ARBA" id="ARBA00006555"/>
    </source>
</evidence>
<evidence type="ECO:0000313" key="11">
    <source>
        <dbReference type="EMBL" id="RIJ47366.1"/>
    </source>
</evidence>
<dbReference type="PANTHER" id="PTHR33446">
    <property type="entry name" value="PROTEIN TONB-RELATED"/>
    <property type="match status" value="1"/>
</dbReference>
<dbReference type="GO" id="GO:0098797">
    <property type="term" value="C:plasma membrane protein complex"/>
    <property type="evidence" value="ECO:0007669"/>
    <property type="project" value="TreeGrafter"/>
</dbReference>
<keyword evidence="7" id="KW-0653">Protein transport</keyword>
<evidence type="ECO:0000259" key="10">
    <source>
        <dbReference type="PROSITE" id="PS52015"/>
    </source>
</evidence>
<evidence type="ECO:0000256" key="8">
    <source>
        <dbReference type="ARBA" id="ARBA00022989"/>
    </source>
</evidence>
<reference evidence="11 12" key="1">
    <citation type="submission" date="2018-08" db="EMBL/GenBank/DDBJ databases">
        <title>Pallidiluteibacterium maritimus gen. nov., sp. nov., isolated from coastal sediment.</title>
        <authorList>
            <person name="Zhou L.Y."/>
        </authorList>
    </citation>
    <scope>NUCLEOTIDE SEQUENCE [LARGE SCALE GENOMIC DNA]</scope>
    <source>
        <strain evidence="11 12">XSD2</strain>
    </source>
</reference>